<proteinExistence type="predicted"/>
<sequence>MKPTQQLATHLHQVYFGGNWTASNLKDQLEDITLEMATKPVKGLNTILALSFHIHYYLKGTMAVLKGGDLTIRDKYSFDHPNIKTEDEWQTFKSTMWEEAKEFISLIEKLDDSKLETFLAEEKYGTYFKNLVGIIEHTHYHLGQIAIVKKLVSKIN</sequence>
<name>A0A7K1GAF6_9FLAO</name>
<protein>
    <submittedName>
        <fullName evidence="1">DUF1572 domain-containing protein</fullName>
    </submittedName>
</protein>
<gene>
    <name evidence="1" type="ORF">F1003_03630</name>
</gene>
<dbReference type="SUPFAM" id="SSF109854">
    <property type="entry name" value="DinB/YfiT-like putative metalloenzymes"/>
    <property type="match status" value="1"/>
</dbReference>
<comment type="caution">
    <text evidence="1">The sequence shown here is derived from an EMBL/GenBank/DDBJ whole genome shotgun (WGS) entry which is preliminary data.</text>
</comment>
<evidence type="ECO:0000313" key="2">
    <source>
        <dbReference type="Proteomes" id="UP000447545"/>
    </source>
</evidence>
<dbReference type="EMBL" id="WJYA01000003">
    <property type="protein sequence ID" value="MTE26015.1"/>
    <property type="molecule type" value="Genomic_DNA"/>
</dbReference>
<dbReference type="Proteomes" id="UP000447545">
    <property type="component" value="Unassembled WGS sequence"/>
</dbReference>
<reference evidence="1 2" key="1">
    <citation type="submission" date="2019-11" db="EMBL/GenBank/DDBJ databases">
        <title>Winogradskyella ouciana sp. nov., isolated from the hadal seawater of the Mariana Trench.</title>
        <authorList>
            <person name="Liu R."/>
        </authorList>
    </citation>
    <scope>NUCLEOTIDE SEQUENCE [LARGE SCALE GENOMIC DNA]</scope>
    <source>
        <strain evidence="1 2">ZXX205</strain>
    </source>
</reference>
<dbReference type="RefSeq" id="WP_155087853.1">
    <property type="nucleotide sequence ID" value="NZ_WJYA01000003.1"/>
</dbReference>
<organism evidence="1 2">
    <name type="scientific">Winogradskyella ouciana</name>
    <dbReference type="NCBI Taxonomy" id="2608631"/>
    <lineage>
        <taxon>Bacteria</taxon>
        <taxon>Pseudomonadati</taxon>
        <taxon>Bacteroidota</taxon>
        <taxon>Flavobacteriia</taxon>
        <taxon>Flavobacteriales</taxon>
        <taxon>Flavobacteriaceae</taxon>
        <taxon>Winogradskyella</taxon>
    </lineage>
</organism>
<dbReference type="Gene3D" id="1.20.120.450">
    <property type="entry name" value="dinb family like domain"/>
    <property type="match status" value="1"/>
</dbReference>
<accession>A0A7K1GAF6</accession>
<dbReference type="AlphaFoldDB" id="A0A7K1GAF6"/>
<dbReference type="InterPro" id="IPR034660">
    <property type="entry name" value="DinB/YfiT-like"/>
</dbReference>
<evidence type="ECO:0000313" key="1">
    <source>
        <dbReference type="EMBL" id="MTE26015.1"/>
    </source>
</evidence>
<keyword evidence="2" id="KW-1185">Reference proteome</keyword>